<organism evidence="2 3">
    <name type="scientific">Chelatococcus sambhunathii</name>
    <dbReference type="NCBI Taxonomy" id="363953"/>
    <lineage>
        <taxon>Bacteria</taxon>
        <taxon>Pseudomonadati</taxon>
        <taxon>Pseudomonadota</taxon>
        <taxon>Alphaproteobacteria</taxon>
        <taxon>Hyphomicrobiales</taxon>
        <taxon>Chelatococcaceae</taxon>
        <taxon>Chelatococcus</taxon>
    </lineage>
</organism>
<dbReference type="Pfam" id="PF01863">
    <property type="entry name" value="YgjP-like"/>
    <property type="match status" value="1"/>
</dbReference>
<name>A0ABM9UD21_9HYPH</name>
<sequence length="121" mass="13577">MKWSTNGSLSPAARLRRRVDAWAVKLRVMPRAVRVQRMTRKWGSCSTAGTITLAIDLDDQSEGFQDFVIVHELLHLKVPNHGRLFKALMTAHVPKWRALDAARRGARDVSPPAALRAAGRR</sequence>
<dbReference type="Proteomes" id="UP000182178">
    <property type="component" value="Unassembled WGS sequence"/>
</dbReference>
<dbReference type="EMBL" id="CYHC01000024">
    <property type="protein sequence ID" value="CUA91214.1"/>
    <property type="molecule type" value="Genomic_DNA"/>
</dbReference>
<feature type="domain" description="YgjP-like metallopeptidase" evidence="1">
    <location>
        <begin position="13"/>
        <end position="99"/>
    </location>
</feature>
<dbReference type="InterPro" id="IPR002725">
    <property type="entry name" value="YgjP-like_metallopeptidase"/>
</dbReference>
<dbReference type="PANTHER" id="PTHR30399">
    <property type="entry name" value="UNCHARACTERIZED PROTEIN YGJP"/>
    <property type="match status" value="1"/>
</dbReference>
<protein>
    <recommendedName>
        <fullName evidence="1">YgjP-like metallopeptidase domain-containing protein</fullName>
    </recommendedName>
</protein>
<dbReference type="PANTHER" id="PTHR30399:SF1">
    <property type="entry name" value="UTP PYROPHOSPHATASE"/>
    <property type="match status" value="1"/>
</dbReference>
<keyword evidence="3" id="KW-1185">Reference proteome</keyword>
<dbReference type="Gene3D" id="3.30.2010.10">
    <property type="entry name" value="Metalloproteases ('zincins'), catalytic domain"/>
    <property type="match status" value="1"/>
</dbReference>
<dbReference type="InterPro" id="IPR053136">
    <property type="entry name" value="UTP_pyrophosphatase-like"/>
</dbReference>
<gene>
    <name evidence="2" type="ORF">Ga0061061_1249</name>
</gene>
<comment type="caution">
    <text evidence="2">The sequence shown here is derived from an EMBL/GenBank/DDBJ whole genome shotgun (WGS) entry which is preliminary data.</text>
</comment>
<evidence type="ECO:0000259" key="1">
    <source>
        <dbReference type="Pfam" id="PF01863"/>
    </source>
</evidence>
<accession>A0ABM9UD21</accession>
<dbReference type="CDD" id="cd07344">
    <property type="entry name" value="M48_yhfN_like"/>
    <property type="match status" value="1"/>
</dbReference>
<proteinExistence type="predicted"/>
<reference evidence="2 3" key="1">
    <citation type="submission" date="2015-08" db="EMBL/GenBank/DDBJ databases">
        <authorList>
            <person name="Varghese N."/>
        </authorList>
    </citation>
    <scope>NUCLEOTIDE SEQUENCE [LARGE SCALE GENOMIC DNA]</scope>
    <source>
        <strain evidence="2 3">DSM 18167</strain>
    </source>
</reference>
<evidence type="ECO:0000313" key="2">
    <source>
        <dbReference type="EMBL" id="CUA91214.1"/>
    </source>
</evidence>
<dbReference type="RefSeq" id="WP_055461123.1">
    <property type="nucleotide sequence ID" value="NZ_CYHC01000024.1"/>
</dbReference>
<evidence type="ECO:0000313" key="3">
    <source>
        <dbReference type="Proteomes" id="UP000182178"/>
    </source>
</evidence>